<dbReference type="PRINTS" id="PR00039">
    <property type="entry name" value="HTHLYSR"/>
</dbReference>
<dbReference type="Pfam" id="PF03466">
    <property type="entry name" value="LysR_substrate"/>
    <property type="match status" value="1"/>
</dbReference>
<dbReference type="NCBIfam" id="NF008352">
    <property type="entry name" value="PRK11139.1"/>
    <property type="match status" value="1"/>
</dbReference>
<reference evidence="6 7" key="1">
    <citation type="journal article" date="2016" name="Antonie Van Leeuwenhoek">
        <title>Dongia soli sp. nov., isolated from soil from Dokdo, Korea.</title>
        <authorList>
            <person name="Kim D.U."/>
            <person name="Lee H."/>
            <person name="Kim H."/>
            <person name="Kim S.G."/>
            <person name="Ka J.O."/>
        </authorList>
    </citation>
    <scope>NUCLEOTIDE SEQUENCE [LARGE SCALE GENOMIC DNA]</scope>
    <source>
        <strain evidence="6 7">D78</strain>
    </source>
</reference>
<feature type="domain" description="HTH lysR-type" evidence="5">
    <location>
        <begin position="6"/>
        <end position="63"/>
    </location>
</feature>
<dbReference type="InterPro" id="IPR036388">
    <property type="entry name" value="WH-like_DNA-bd_sf"/>
</dbReference>
<gene>
    <name evidence="6" type="primary">gcvA</name>
    <name evidence="6" type="ORF">SMD27_06915</name>
</gene>
<dbReference type="CDD" id="cd08432">
    <property type="entry name" value="PBP2_GcdR_TrpI_HvrB_AmpR_like"/>
    <property type="match status" value="1"/>
</dbReference>
<keyword evidence="7" id="KW-1185">Reference proteome</keyword>
<proteinExistence type="inferred from homology"/>
<evidence type="ECO:0000259" key="5">
    <source>
        <dbReference type="PROSITE" id="PS50931"/>
    </source>
</evidence>
<dbReference type="Pfam" id="PF00126">
    <property type="entry name" value="HTH_1"/>
    <property type="match status" value="1"/>
</dbReference>
<dbReference type="InterPro" id="IPR000847">
    <property type="entry name" value="LysR_HTH_N"/>
</dbReference>
<dbReference type="Gene3D" id="1.10.10.10">
    <property type="entry name" value="Winged helix-like DNA-binding domain superfamily/Winged helix DNA-binding domain"/>
    <property type="match status" value="1"/>
</dbReference>
<dbReference type="SUPFAM" id="SSF46785">
    <property type="entry name" value="Winged helix' DNA-binding domain"/>
    <property type="match status" value="1"/>
</dbReference>
<keyword evidence="4" id="KW-0804">Transcription</keyword>
<dbReference type="PROSITE" id="PS50931">
    <property type="entry name" value="HTH_LYSR"/>
    <property type="match status" value="1"/>
</dbReference>
<evidence type="ECO:0000256" key="2">
    <source>
        <dbReference type="ARBA" id="ARBA00023015"/>
    </source>
</evidence>
<comment type="similarity">
    <text evidence="1">Belongs to the LysR transcriptional regulatory family.</text>
</comment>
<evidence type="ECO:0000256" key="4">
    <source>
        <dbReference type="ARBA" id="ARBA00023163"/>
    </source>
</evidence>
<dbReference type="InterPro" id="IPR036390">
    <property type="entry name" value="WH_DNA-bd_sf"/>
</dbReference>
<dbReference type="InterPro" id="IPR005119">
    <property type="entry name" value="LysR_subst-bd"/>
</dbReference>
<comment type="caution">
    <text evidence="6">The sequence shown here is derived from an EMBL/GenBank/DDBJ whole genome shotgun (WGS) entry which is preliminary data.</text>
</comment>
<dbReference type="RefSeq" id="WP_320507641.1">
    <property type="nucleotide sequence ID" value="NZ_JAXCLW010000002.1"/>
</dbReference>
<evidence type="ECO:0000313" key="7">
    <source>
        <dbReference type="Proteomes" id="UP001279642"/>
    </source>
</evidence>
<dbReference type="EMBL" id="JAXCLW010000002">
    <property type="protein sequence ID" value="MDY0882568.1"/>
    <property type="molecule type" value="Genomic_DNA"/>
</dbReference>
<dbReference type="Gene3D" id="3.40.190.10">
    <property type="entry name" value="Periplasmic binding protein-like II"/>
    <property type="match status" value="2"/>
</dbReference>
<organism evidence="6 7">
    <name type="scientific">Dongia soli</name>
    <dbReference type="NCBI Taxonomy" id="600628"/>
    <lineage>
        <taxon>Bacteria</taxon>
        <taxon>Pseudomonadati</taxon>
        <taxon>Pseudomonadota</taxon>
        <taxon>Alphaproteobacteria</taxon>
        <taxon>Rhodospirillales</taxon>
        <taxon>Dongiaceae</taxon>
        <taxon>Dongia</taxon>
    </lineage>
</organism>
<keyword evidence="2" id="KW-0805">Transcription regulation</keyword>
<name>A0ABU5E8C5_9PROT</name>
<dbReference type="SUPFAM" id="SSF53850">
    <property type="entry name" value="Periplasmic binding protein-like II"/>
    <property type="match status" value="1"/>
</dbReference>
<dbReference type="PANTHER" id="PTHR30537:SF74">
    <property type="entry name" value="HTH-TYPE TRANSCRIPTIONAL REGULATOR TRPI"/>
    <property type="match status" value="1"/>
</dbReference>
<evidence type="ECO:0000256" key="1">
    <source>
        <dbReference type="ARBA" id="ARBA00009437"/>
    </source>
</evidence>
<protein>
    <submittedName>
        <fullName evidence="6">Transcriptional regulator GcvA</fullName>
    </submittedName>
</protein>
<dbReference type="PANTHER" id="PTHR30537">
    <property type="entry name" value="HTH-TYPE TRANSCRIPTIONAL REGULATOR"/>
    <property type="match status" value="1"/>
</dbReference>
<keyword evidence="3" id="KW-0238">DNA-binding</keyword>
<dbReference type="Proteomes" id="UP001279642">
    <property type="component" value="Unassembled WGS sequence"/>
</dbReference>
<evidence type="ECO:0000313" key="6">
    <source>
        <dbReference type="EMBL" id="MDY0882568.1"/>
    </source>
</evidence>
<dbReference type="InterPro" id="IPR058163">
    <property type="entry name" value="LysR-type_TF_proteobact-type"/>
</dbReference>
<sequence>MSRRLPSLTALRAFEAAARHENLSRAAEELFVTHGAISRQIREIEAELGTALFERRGRRLVLTEAGRSYQRSVTSAFDDLAAATERLRHAATARRLTLNVLSTFAMRWLIPRLGRFQQLHPQIELRLVTSDRPIARLGEPFDLAVRRGPEDWAGYRSDAFMTEQEFPVCSAALLARNPITTPADLHRHVLLEAETRPESWRRWLRAAGVPQLQPAGRQHFDHFYLCLGAAEDGLGVALGPMPLLADDLAAGRLVAPLPDLFAPARSYYWVVPERLAGDPTVRALSQWLEEEGRRTVV</sequence>
<evidence type="ECO:0000256" key="3">
    <source>
        <dbReference type="ARBA" id="ARBA00023125"/>
    </source>
</evidence>
<accession>A0ABU5E8C5</accession>